<dbReference type="InterPro" id="IPR011322">
    <property type="entry name" value="N-reg_PII-like_a/b"/>
</dbReference>
<organism evidence="1 2">
    <name type="scientific">Nitrosospira multiformis (strain ATCC 25196 / NCIMB 11849 / C 71)</name>
    <dbReference type="NCBI Taxonomy" id="323848"/>
    <lineage>
        <taxon>Bacteria</taxon>
        <taxon>Pseudomonadati</taxon>
        <taxon>Pseudomonadota</taxon>
        <taxon>Betaproteobacteria</taxon>
        <taxon>Nitrosomonadales</taxon>
        <taxon>Nitrosomonadaceae</taxon>
        <taxon>Nitrosospira</taxon>
    </lineage>
</organism>
<dbReference type="InterPro" id="IPR015867">
    <property type="entry name" value="N-reg_PII/ATP_PRibTrfase_C"/>
</dbReference>
<dbReference type="Gene3D" id="3.30.70.120">
    <property type="match status" value="1"/>
</dbReference>
<dbReference type="EMBL" id="CP000103">
    <property type="protein sequence ID" value="ABB74418.1"/>
    <property type="molecule type" value="Genomic_DNA"/>
</dbReference>
<dbReference type="AlphaFoldDB" id="Q2YA03"/>
<keyword evidence="2" id="KW-1185">Reference proteome</keyword>
<proteinExistence type="predicted"/>
<reference evidence="1 2" key="2">
    <citation type="journal article" date="2008" name="Appl. Environ. Microbiol.">
        <title>Complete genome sequence of Nitrosospira multiformis, an ammonia-oxidizing bacterium from the soil environment.</title>
        <authorList>
            <person name="Norton J.M."/>
            <person name="Klotz M.G."/>
            <person name="Stein L.Y."/>
            <person name="Arp D.J."/>
            <person name="Bottomley P.J."/>
            <person name="Chain P.S."/>
            <person name="Hauser L.J."/>
            <person name="Land M.L."/>
            <person name="Larimer F.W."/>
            <person name="Shin M.W."/>
            <person name="Starkenburg S.R."/>
        </authorList>
    </citation>
    <scope>NUCLEOTIDE SEQUENCE [LARGE SCALE GENOMIC DNA]</scope>
    <source>
        <strain evidence="2">ATCC 25196 / NCIMB 11849 / C 71</strain>
    </source>
</reference>
<dbReference type="HOGENOM" id="CLU_2917983_0_0_4"/>
<dbReference type="Proteomes" id="UP000002718">
    <property type="component" value="Chromosome"/>
</dbReference>
<dbReference type="STRING" id="323848.Nmul_A1115"/>
<accession>Q2YA03</accession>
<dbReference type="KEGG" id="nmu:Nmul_A1115"/>
<protein>
    <submittedName>
        <fullName evidence="1">Nitrogen regulatory protein P-II (GlnB, GlnK)</fullName>
    </submittedName>
</protein>
<sequence>MLLITMVDSITDVIMREGRTGKIGEGLIWVLPIESARCIAMEAISEIASYVMLMPSRVSNF</sequence>
<name>Q2YA03_NITMU</name>
<reference evidence="2" key="1">
    <citation type="submission" date="2005-08" db="EMBL/GenBank/DDBJ databases">
        <title>Complete sequence of chromosome 1 of Nitrosospira multiformis ATCC 25196.</title>
        <authorList>
            <person name="Copeland A."/>
            <person name="Lucas S."/>
            <person name="Lapidus A."/>
            <person name="Barry K."/>
            <person name="Detter J.C."/>
            <person name="Glavina T."/>
            <person name="Hammon N."/>
            <person name="Israni S."/>
            <person name="Pitluck S."/>
            <person name="Chain P."/>
            <person name="Malfatti S."/>
            <person name="Shin M."/>
            <person name="Vergez L."/>
            <person name="Schmutz J."/>
            <person name="Larimer F."/>
            <person name="Land M."/>
            <person name="Hauser L."/>
            <person name="Kyrpides N."/>
            <person name="Lykidis A."/>
            <person name="Richardson P."/>
        </authorList>
    </citation>
    <scope>NUCLEOTIDE SEQUENCE [LARGE SCALE GENOMIC DNA]</scope>
    <source>
        <strain evidence="2">ATCC 25196 / NCIMB 11849 / C 71</strain>
    </source>
</reference>
<gene>
    <name evidence="1" type="ordered locus">Nmul_A1115</name>
</gene>
<evidence type="ECO:0000313" key="2">
    <source>
        <dbReference type="Proteomes" id="UP000002718"/>
    </source>
</evidence>
<dbReference type="SUPFAM" id="SSF54913">
    <property type="entry name" value="GlnB-like"/>
    <property type="match status" value="1"/>
</dbReference>
<evidence type="ECO:0000313" key="1">
    <source>
        <dbReference type="EMBL" id="ABB74418.1"/>
    </source>
</evidence>